<dbReference type="InterPro" id="IPR037402">
    <property type="entry name" value="YidZ_PBP2"/>
</dbReference>
<sequence>MMALDLNLLRVFDALMETRSVTRAARQLGLTQPAVSHALARLRRVMDDPLFLRQQSGLQPTARAEEIAGGVRRGLAQFQAALAPTAFEPARADRTFTLAASPYFCHLMVPALVAHVRQVAPGVSLRIVPSGEAVVTLLDHGTADLALGAAMSLPERIVVEPFYEEQMVWIAAPDNPVVTQRLPLAAIDPAARITITPGGPAPLPGFPAGIGATAQADLGDWRTTPTVPSRITVYESQTAVALVARTDLVARVSARIAAPAVARGDVVVLDGVDEEVRIPIALIWHARQRADQGLAWLRATIRAL</sequence>
<evidence type="ECO:0000256" key="4">
    <source>
        <dbReference type="ARBA" id="ARBA00023163"/>
    </source>
</evidence>
<dbReference type="SUPFAM" id="SSF53850">
    <property type="entry name" value="Periplasmic binding protein-like II"/>
    <property type="match status" value="1"/>
</dbReference>
<proteinExistence type="inferred from homology"/>
<dbReference type="PANTHER" id="PTHR30118">
    <property type="entry name" value="HTH-TYPE TRANSCRIPTIONAL REGULATOR LEUO-RELATED"/>
    <property type="match status" value="1"/>
</dbReference>
<reference evidence="6 7" key="1">
    <citation type="submission" date="2023-07" db="EMBL/GenBank/DDBJ databases">
        <title>Sorghum-associated microbial communities from plants grown in Nebraska, USA.</title>
        <authorList>
            <person name="Schachtman D."/>
        </authorList>
    </citation>
    <scope>NUCLEOTIDE SEQUENCE [LARGE SCALE GENOMIC DNA]</scope>
    <source>
        <strain evidence="6 7">DS1027</strain>
    </source>
</reference>
<dbReference type="InterPro" id="IPR005119">
    <property type="entry name" value="LysR_subst-bd"/>
</dbReference>
<protein>
    <submittedName>
        <fullName evidence="6">DNA-binding transcriptional LysR family regulator</fullName>
    </submittedName>
</protein>
<dbReference type="PANTHER" id="PTHR30118:SF15">
    <property type="entry name" value="TRANSCRIPTIONAL REGULATORY PROTEIN"/>
    <property type="match status" value="1"/>
</dbReference>
<dbReference type="RefSeq" id="WP_309805855.1">
    <property type="nucleotide sequence ID" value="NZ_JAVDRD010000008.1"/>
</dbReference>
<dbReference type="Pfam" id="PF03466">
    <property type="entry name" value="LysR_substrate"/>
    <property type="match status" value="1"/>
</dbReference>
<dbReference type="GO" id="GO:0003677">
    <property type="term" value="F:DNA binding"/>
    <property type="evidence" value="ECO:0007669"/>
    <property type="project" value="UniProtKB-KW"/>
</dbReference>
<comment type="similarity">
    <text evidence="1">Belongs to the LysR transcriptional regulatory family.</text>
</comment>
<evidence type="ECO:0000256" key="2">
    <source>
        <dbReference type="ARBA" id="ARBA00023015"/>
    </source>
</evidence>
<dbReference type="InterPro" id="IPR036390">
    <property type="entry name" value="WH_DNA-bd_sf"/>
</dbReference>
<dbReference type="InterPro" id="IPR000847">
    <property type="entry name" value="LysR_HTH_N"/>
</dbReference>
<keyword evidence="4" id="KW-0804">Transcription</keyword>
<dbReference type="CDD" id="cd08417">
    <property type="entry name" value="PBP2_Nitroaromatics_like"/>
    <property type="match status" value="1"/>
</dbReference>
<evidence type="ECO:0000313" key="7">
    <source>
        <dbReference type="Proteomes" id="UP001184150"/>
    </source>
</evidence>
<dbReference type="PRINTS" id="PR00039">
    <property type="entry name" value="HTHLYSR"/>
</dbReference>
<gene>
    <name evidence="6" type="ORF">J2792_003086</name>
</gene>
<keyword evidence="7" id="KW-1185">Reference proteome</keyword>
<dbReference type="Pfam" id="PF00126">
    <property type="entry name" value="HTH_1"/>
    <property type="match status" value="1"/>
</dbReference>
<dbReference type="PROSITE" id="PS50931">
    <property type="entry name" value="HTH_LYSR"/>
    <property type="match status" value="1"/>
</dbReference>
<dbReference type="Proteomes" id="UP001184150">
    <property type="component" value="Unassembled WGS sequence"/>
</dbReference>
<dbReference type="SUPFAM" id="SSF46785">
    <property type="entry name" value="Winged helix' DNA-binding domain"/>
    <property type="match status" value="1"/>
</dbReference>
<accession>A0ABU1MPX7</accession>
<dbReference type="EMBL" id="JAVDRD010000008">
    <property type="protein sequence ID" value="MDR6512203.1"/>
    <property type="molecule type" value="Genomic_DNA"/>
</dbReference>
<dbReference type="InterPro" id="IPR036388">
    <property type="entry name" value="WH-like_DNA-bd_sf"/>
</dbReference>
<evidence type="ECO:0000256" key="1">
    <source>
        <dbReference type="ARBA" id="ARBA00009437"/>
    </source>
</evidence>
<dbReference type="Gene3D" id="3.40.190.10">
    <property type="entry name" value="Periplasmic binding protein-like II"/>
    <property type="match status" value="2"/>
</dbReference>
<comment type="caution">
    <text evidence="6">The sequence shown here is derived from an EMBL/GenBank/DDBJ whole genome shotgun (WGS) entry which is preliminary data.</text>
</comment>
<evidence type="ECO:0000313" key="6">
    <source>
        <dbReference type="EMBL" id="MDR6512203.1"/>
    </source>
</evidence>
<keyword evidence="2" id="KW-0805">Transcription regulation</keyword>
<dbReference type="Gene3D" id="1.10.10.10">
    <property type="entry name" value="Winged helix-like DNA-binding domain superfamily/Winged helix DNA-binding domain"/>
    <property type="match status" value="1"/>
</dbReference>
<evidence type="ECO:0000256" key="3">
    <source>
        <dbReference type="ARBA" id="ARBA00023125"/>
    </source>
</evidence>
<dbReference type="InterPro" id="IPR050389">
    <property type="entry name" value="LysR-type_TF"/>
</dbReference>
<name>A0ABU1MPX7_9SPHN</name>
<keyword evidence="3 6" id="KW-0238">DNA-binding</keyword>
<evidence type="ECO:0000259" key="5">
    <source>
        <dbReference type="PROSITE" id="PS50931"/>
    </source>
</evidence>
<organism evidence="6 7">
    <name type="scientific">Novosphingobium capsulatum</name>
    <dbReference type="NCBI Taxonomy" id="13688"/>
    <lineage>
        <taxon>Bacteria</taxon>
        <taxon>Pseudomonadati</taxon>
        <taxon>Pseudomonadota</taxon>
        <taxon>Alphaproteobacteria</taxon>
        <taxon>Sphingomonadales</taxon>
        <taxon>Sphingomonadaceae</taxon>
        <taxon>Novosphingobium</taxon>
    </lineage>
</organism>
<feature type="domain" description="HTH lysR-type" evidence="5">
    <location>
        <begin position="4"/>
        <end position="61"/>
    </location>
</feature>